<sequence>MHQGVVVRRGPGGAREAEIRGRSGSRSGRSQGTVAREGCGRWGSAGQHYVEGRAGPHRADCGIRVQSTGSRTGRQYGAGEFVTREDLESGWCRAGLVLAGHRGGLLCANDSSIIENIEGKVKVVAEAIVGRFQRKIK</sequence>
<reference evidence="2 3" key="1">
    <citation type="submission" date="2024-01" db="EMBL/GenBank/DDBJ databases">
        <title>The genomes of 5 underutilized Papilionoideae crops provide insights into root nodulation and disease resistance.</title>
        <authorList>
            <person name="Yuan L."/>
        </authorList>
    </citation>
    <scope>NUCLEOTIDE SEQUENCE [LARGE SCALE GENOMIC DNA]</scope>
    <source>
        <strain evidence="2">LY-2023</strain>
        <tissue evidence="2">Leaf</tissue>
    </source>
</reference>
<comment type="caution">
    <text evidence="2">The sequence shown here is derived from an EMBL/GenBank/DDBJ whole genome shotgun (WGS) entry which is preliminary data.</text>
</comment>
<dbReference type="EMBL" id="JAYKXN010000007">
    <property type="protein sequence ID" value="KAK7271501.1"/>
    <property type="molecule type" value="Genomic_DNA"/>
</dbReference>
<evidence type="ECO:0000256" key="1">
    <source>
        <dbReference type="SAM" id="MobiDB-lite"/>
    </source>
</evidence>
<gene>
    <name evidence="2" type="ORF">RJT34_27459</name>
</gene>
<protein>
    <submittedName>
        <fullName evidence="2">Uncharacterized protein</fullName>
    </submittedName>
</protein>
<keyword evidence="3" id="KW-1185">Reference proteome</keyword>
<dbReference type="AlphaFoldDB" id="A0AAN9FC99"/>
<evidence type="ECO:0000313" key="2">
    <source>
        <dbReference type="EMBL" id="KAK7271501.1"/>
    </source>
</evidence>
<dbReference type="Proteomes" id="UP001359559">
    <property type="component" value="Unassembled WGS sequence"/>
</dbReference>
<name>A0AAN9FC99_CLITE</name>
<accession>A0AAN9FC99</accession>
<evidence type="ECO:0000313" key="3">
    <source>
        <dbReference type="Proteomes" id="UP001359559"/>
    </source>
</evidence>
<organism evidence="2 3">
    <name type="scientific">Clitoria ternatea</name>
    <name type="common">Butterfly pea</name>
    <dbReference type="NCBI Taxonomy" id="43366"/>
    <lineage>
        <taxon>Eukaryota</taxon>
        <taxon>Viridiplantae</taxon>
        <taxon>Streptophyta</taxon>
        <taxon>Embryophyta</taxon>
        <taxon>Tracheophyta</taxon>
        <taxon>Spermatophyta</taxon>
        <taxon>Magnoliopsida</taxon>
        <taxon>eudicotyledons</taxon>
        <taxon>Gunneridae</taxon>
        <taxon>Pentapetalae</taxon>
        <taxon>rosids</taxon>
        <taxon>fabids</taxon>
        <taxon>Fabales</taxon>
        <taxon>Fabaceae</taxon>
        <taxon>Papilionoideae</taxon>
        <taxon>50 kb inversion clade</taxon>
        <taxon>NPAAA clade</taxon>
        <taxon>indigoferoid/millettioid clade</taxon>
        <taxon>Phaseoleae</taxon>
        <taxon>Clitoria</taxon>
    </lineage>
</organism>
<feature type="compositionally biased region" description="Low complexity" evidence="1">
    <location>
        <begin position="22"/>
        <end position="32"/>
    </location>
</feature>
<feature type="region of interest" description="Disordered" evidence="1">
    <location>
        <begin position="1"/>
        <end position="74"/>
    </location>
</feature>
<proteinExistence type="predicted"/>